<sequence>MKLLIVTQKADRSDPILGFFHRWLELFSAQVEALTVIAQSPANDPFSANVQVRSLGKELHRSKAAQMYTFWRLIWRERSHYDCVLVHMTPVWVILGWPVWFLLRKRVYLWYEIRRGSWRLTLALFLVRKVFSATVQGLPEPHRKQVVTGHGIDMEVFQPLSPGPSPSGRGEEQEIGLIVAVGRITQSKRYDVILRAFALLPQTSRLVIAGGVITQADEGEWESVQALLMQLGVVGRVEVRWVDPSEMPQLLRRAELMLHACIGGLDKAVLEAMACGCPVVSSSDAAQEILPEICRATDDSIASVARKILELSDLERATLSQELRRRVLEKHNLPKLIERLAREME</sequence>
<dbReference type="SUPFAM" id="SSF53756">
    <property type="entry name" value="UDP-Glycosyltransferase/glycogen phosphorylase"/>
    <property type="match status" value="1"/>
</dbReference>
<keyword evidence="2" id="KW-0808">Transferase</keyword>
<dbReference type="AlphaFoldDB" id="A0A0S1STA0"/>
<evidence type="ECO:0000256" key="2">
    <source>
        <dbReference type="ARBA" id="ARBA00022679"/>
    </source>
</evidence>
<dbReference type="EMBL" id="CP013065">
    <property type="protein sequence ID" value="ALM13559.1"/>
    <property type="molecule type" value="Genomic_DNA"/>
</dbReference>
<reference evidence="4" key="1">
    <citation type="submission" date="2015-10" db="EMBL/GenBank/DDBJ databases">
        <title>Analysis of five complete genome sequences for members of the class Peribacteria in the recently recognized Peregrinibacteria bacterial phylum.</title>
        <authorList>
            <person name="Anantharaman K."/>
            <person name="Brown C.T."/>
            <person name="Burstein D."/>
            <person name="Castelle C.J."/>
            <person name="Probst A.J."/>
            <person name="Thomas B.C."/>
            <person name="Williams K.H."/>
            <person name="Banfield J.F."/>
        </authorList>
    </citation>
    <scope>NUCLEOTIDE SEQUENCE [LARGE SCALE GENOMIC DNA]</scope>
</reference>
<organism evidence="3 4">
    <name type="scientific">Candidatus Peribacter riflensis</name>
    <dbReference type="NCBI Taxonomy" id="1735162"/>
    <lineage>
        <taxon>Bacteria</taxon>
        <taxon>Candidatus Peregrinibacteriota</taxon>
        <taxon>Candidatus Peribacteria</taxon>
        <taxon>Candidatus Peribacterales</taxon>
        <taxon>Candidatus Peribacteraceae</taxon>
        <taxon>Candidatus Peribacter</taxon>
    </lineage>
</organism>
<evidence type="ECO:0008006" key="5">
    <source>
        <dbReference type="Google" id="ProtNLM"/>
    </source>
</evidence>
<dbReference type="GO" id="GO:0016757">
    <property type="term" value="F:glycosyltransferase activity"/>
    <property type="evidence" value="ECO:0007669"/>
    <property type="project" value="UniProtKB-KW"/>
</dbReference>
<dbReference type="Pfam" id="PF13692">
    <property type="entry name" value="Glyco_trans_1_4"/>
    <property type="match status" value="1"/>
</dbReference>
<protein>
    <recommendedName>
        <fullName evidence="5">Glycosyl transferase family 1 domain-containing protein</fullName>
    </recommendedName>
</protein>
<keyword evidence="1" id="KW-0328">Glycosyltransferase</keyword>
<evidence type="ECO:0000256" key="1">
    <source>
        <dbReference type="ARBA" id="ARBA00022676"/>
    </source>
</evidence>
<dbReference type="KEGG" id="prf:PeribacterA2_0891"/>
<accession>A0A0S1SX99</accession>
<dbReference type="Gene3D" id="3.40.50.2000">
    <property type="entry name" value="Glycogen Phosphorylase B"/>
    <property type="match status" value="1"/>
</dbReference>
<accession>A0A0S1SLP9</accession>
<accession>A0A0S1SKK6</accession>
<dbReference type="CDD" id="cd03801">
    <property type="entry name" value="GT4_PimA-like"/>
    <property type="match status" value="1"/>
</dbReference>
<reference evidence="3 4" key="2">
    <citation type="journal article" date="2016" name="PeerJ">
        <title>Analysis of five complete genome sequences for members of the class Peribacteria in the recently recognized Peregrinibacteria bacterial phylum.</title>
        <authorList>
            <person name="Anantharaman K."/>
            <person name="Brown C.T."/>
            <person name="Burstein D."/>
            <person name="Castelle C.J."/>
            <person name="Probst A.J."/>
            <person name="Thomas B.C."/>
            <person name="Williams K.H."/>
            <person name="Banfield J.F."/>
        </authorList>
    </citation>
    <scope>NUCLEOTIDE SEQUENCE [LARGE SCALE GENOMIC DNA]</scope>
    <source>
        <strain evidence="3">RIFOXYD1_FULL_PER-ii_59_16</strain>
    </source>
</reference>
<dbReference type="PANTHER" id="PTHR12526:SF510">
    <property type="entry name" value="D-INOSITOL 3-PHOSPHATE GLYCOSYLTRANSFERASE"/>
    <property type="match status" value="1"/>
</dbReference>
<dbReference type="Proteomes" id="UP000069135">
    <property type="component" value="Chromosome"/>
</dbReference>
<evidence type="ECO:0000313" key="4">
    <source>
        <dbReference type="Proteomes" id="UP000069135"/>
    </source>
</evidence>
<accession>A0A0S1STA0</accession>
<evidence type="ECO:0000313" key="3">
    <source>
        <dbReference type="EMBL" id="ALM13559.1"/>
    </source>
</evidence>
<name>A0A0S1STA0_9BACT</name>
<gene>
    <name evidence="3" type="ORF">PeribacterD1_0891</name>
</gene>
<dbReference type="STRING" id="1735162.PeribacterB2_0893"/>
<dbReference type="PANTHER" id="PTHR12526">
    <property type="entry name" value="GLYCOSYLTRANSFERASE"/>
    <property type="match status" value="1"/>
</dbReference>
<accession>A0A0S1SJ31</accession>
<proteinExistence type="predicted"/>